<proteinExistence type="inferred from homology"/>
<accession>A0A9W8NGS4</accession>
<dbReference type="InterPro" id="IPR050364">
    <property type="entry name" value="Cytochrome_P450_fung"/>
</dbReference>
<gene>
    <name evidence="6" type="ORF">NPX13_g4464</name>
</gene>
<evidence type="ECO:0000313" key="6">
    <source>
        <dbReference type="EMBL" id="KAJ3574148.1"/>
    </source>
</evidence>
<evidence type="ECO:0000256" key="5">
    <source>
        <dbReference type="ARBA" id="ARBA00023033"/>
    </source>
</evidence>
<dbReference type="Proteomes" id="UP001148614">
    <property type="component" value="Unassembled WGS sequence"/>
</dbReference>
<dbReference type="PANTHER" id="PTHR46300">
    <property type="entry name" value="P450, PUTATIVE (EUROFUNG)-RELATED-RELATED"/>
    <property type="match status" value="1"/>
</dbReference>
<dbReference type="GO" id="GO:0004497">
    <property type="term" value="F:monooxygenase activity"/>
    <property type="evidence" value="ECO:0007669"/>
    <property type="project" value="UniProtKB-KW"/>
</dbReference>
<keyword evidence="3" id="KW-0560">Oxidoreductase</keyword>
<sequence length="98" mass="11129">MSRMLWAFDLKPAVDSKTGKEVLPDANNVVDGLFVVPQPFPASIVPRSASRAARVKEEWGHVQHLLDENNQWKTVPEGLKWRDYEPLDGEEDVFDVDP</sequence>
<keyword evidence="4" id="KW-0408">Iron</keyword>
<evidence type="ECO:0000256" key="2">
    <source>
        <dbReference type="ARBA" id="ARBA00022723"/>
    </source>
</evidence>
<name>A0A9W8NGS4_9PEZI</name>
<dbReference type="AlphaFoldDB" id="A0A9W8NGS4"/>
<keyword evidence="5" id="KW-0503">Monooxygenase</keyword>
<dbReference type="EMBL" id="JANPWZ010000632">
    <property type="protein sequence ID" value="KAJ3574148.1"/>
    <property type="molecule type" value="Genomic_DNA"/>
</dbReference>
<keyword evidence="7" id="KW-1185">Reference proteome</keyword>
<dbReference type="VEuPathDB" id="FungiDB:F4678DRAFT_55129"/>
<evidence type="ECO:0000256" key="3">
    <source>
        <dbReference type="ARBA" id="ARBA00023002"/>
    </source>
</evidence>
<comment type="caution">
    <text evidence="6">The sequence shown here is derived from an EMBL/GenBank/DDBJ whole genome shotgun (WGS) entry which is preliminary data.</text>
</comment>
<dbReference type="GO" id="GO:0046872">
    <property type="term" value="F:metal ion binding"/>
    <property type="evidence" value="ECO:0007669"/>
    <property type="project" value="UniProtKB-KW"/>
</dbReference>
<comment type="similarity">
    <text evidence="1">Belongs to the cytochrome P450 family.</text>
</comment>
<evidence type="ECO:0000256" key="4">
    <source>
        <dbReference type="ARBA" id="ARBA00023004"/>
    </source>
</evidence>
<evidence type="ECO:0000313" key="7">
    <source>
        <dbReference type="Proteomes" id="UP001148614"/>
    </source>
</evidence>
<keyword evidence="2" id="KW-0479">Metal-binding</keyword>
<organism evidence="6 7">
    <name type="scientific">Xylaria arbuscula</name>
    <dbReference type="NCBI Taxonomy" id="114810"/>
    <lineage>
        <taxon>Eukaryota</taxon>
        <taxon>Fungi</taxon>
        <taxon>Dikarya</taxon>
        <taxon>Ascomycota</taxon>
        <taxon>Pezizomycotina</taxon>
        <taxon>Sordariomycetes</taxon>
        <taxon>Xylariomycetidae</taxon>
        <taxon>Xylariales</taxon>
        <taxon>Xylariaceae</taxon>
        <taxon>Xylaria</taxon>
    </lineage>
</organism>
<protein>
    <submittedName>
        <fullName evidence="6">Uncharacterized protein</fullName>
    </submittedName>
</protein>
<evidence type="ECO:0000256" key="1">
    <source>
        <dbReference type="ARBA" id="ARBA00010617"/>
    </source>
</evidence>
<reference evidence="6" key="1">
    <citation type="submission" date="2022-07" db="EMBL/GenBank/DDBJ databases">
        <title>Genome Sequence of Xylaria arbuscula.</title>
        <authorList>
            <person name="Buettner E."/>
        </authorList>
    </citation>
    <scope>NUCLEOTIDE SEQUENCE</scope>
    <source>
        <strain evidence="6">VT107</strain>
    </source>
</reference>
<dbReference type="PANTHER" id="PTHR46300:SF2">
    <property type="entry name" value="CYTOCHROME P450 MONOOXYGENASE ALNH-RELATED"/>
    <property type="match status" value="1"/>
</dbReference>